<dbReference type="SUPFAM" id="SSF55785">
    <property type="entry name" value="PYP-like sensor domain (PAS domain)"/>
    <property type="match status" value="1"/>
</dbReference>
<dbReference type="PANTHER" id="PTHR44757:SF2">
    <property type="entry name" value="BIOFILM ARCHITECTURE MAINTENANCE PROTEIN MBAA"/>
    <property type="match status" value="1"/>
</dbReference>
<feature type="domain" description="GGDEF" evidence="3">
    <location>
        <begin position="204"/>
        <end position="338"/>
    </location>
</feature>
<sequence>MPGTKRTMTRERRGSGKATWREAPVEAGSTAPVRAGTRRRTEAAQPGNGRDGLLEIIAESPDWVIQADGGLRLVYLNPAAQAAFAAAGDAAPVHRLPDLFEPAVHDELACMLDIARRQRVFVGESRMVAADAMVPVSLVLIAHPGVDGGTARYSVVARDLSERAGLERRLAHHATHDALTGLPNRVALVRRIDEAIGLAGRNGRLAAVMFIDFDDFKRVNDSFGHSAGDELLAVCARRLQTALRQGDMLARFGGDEFVVVAQDLNGERDAAAVARKLLLALDAPVPLGGGRQVPAHASIGICLVPRDAVHAEAALGHADQAMYRAKREGRGYYCFHAAGQEPAAEVSPAAALKEALHGADGRLSLHYQPQVSVPQGRIIGIECLVRWAHPLFGGVGPGRFVPPAGESGLILALGDWVLRAACRQAAQWRQAGFGMPLAVKASPHELRQAGFAERVGALLAHHGLPPDALEVEITETALMGGLDEVVGNLDGLRRVGVRIALDDFGSGHASLAHVRTLPLDRLRIGRGFVDGVGVSGGNRAVVEAILTLGRRLGLEVMAEGVEHVRDLEVLMELGCSQIQGRLFHPVLSAGECFAVLSEERAVHDNRP</sequence>
<dbReference type="NCBIfam" id="TIGR00254">
    <property type="entry name" value="GGDEF"/>
    <property type="match status" value="1"/>
</dbReference>
<dbReference type="Gene3D" id="3.30.70.270">
    <property type="match status" value="1"/>
</dbReference>
<dbReference type="CDD" id="cd01948">
    <property type="entry name" value="EAL"/>
    <property type="match status" value="1"/>
</dbReference>
<dbReference type="CDD" id="cd01949">
    <property type="entry name" value="GGDEF"/>
    <property type="match status" value="1"/>
</dbReference>
<dbReference type="SMART" id="SM00267">
    <property type="entry name" value="GGDEF"/>
    <property type="match status" value="1"/>
</dbReference>
<name>A0A4S4AYS6_9RHOO</name>
<evidence type="ECO:0000259" key="3">
    <source>
        <dbReference type="PROSITE" id="PS50887"/>
    </source>
</evidence>
<accession>A0A4S4AYS6</accession>
<gene>
    <name evidence="4" type="ORF">E6O51_00690</name>
</gene>
<proteinExistence type="predicted"/>
<evidence type="ECO:0000259" key="2">
    <source>
        <dbReference type="PROSITE" id="PS50883"/>
    </source>
</evidence>
<dbReference type="InterPro" id="IPR001633">
    <property type="entry name" value="EAL_dom"/>
</dbReference>
<organism evidence="4 5">
    <name type="scientific">Pseudothauera rhizosphaerae</name>
    <dbReference type="NCBI Taxonomy" id="2565932"/>
    <lineage>
        <taxon>Bacteria</taxon>
        <taxon>Pseudomonadati</taxon>
        <taxon>Pseudomonadota</taxon>
        <taxon>Betaproteobacteria</taxon>
        <taxon>Rhodocyclales</taxon>
        <taxon>Zoogloeaceae</taxon>
        <taxon>Pseudothauera</taxon>
    </lineage>
</organism>
<dbReference type="InterPro" id="IPR035965">
    <property type="entry name" value="PAS-like_dom_sf"/>
</dbReference>
<dbReference type="Gene3D" id="3.30.450.20">
    <property type="entry name" value="PAS domain"/>
    <property type="match status" value="1"/>
</dbReference>
<evidence type="ECO:0000256" key="1">
    <source>
        <dbReference type="SAM" id="MobiDB-lite"/>
    </source>
</evidence>
<comment type="caution">
    <text evidence="4">The sequence shown here is derived from an EMBL/GenBank/DDBJ whole genome shotgun (WGS) entry which is preliminary data.</text>
</comment>
<dbReference type="InterPro" id="IPR029787">
    <property type="entry name" value="Nucleotide_cyclase"/>
</dbReference>
<evidence type="ECO:0000313" key="5">
    <source>
        <dbReference type="Proteomes" id="UP000307956"/>
    </source>
</evidence>
<dbReference type="Proteomes" id="UP000307956">
    <property type="component" value="Unassembled WGS sequence"/>
</dbReference>
<dbReference type="SUPFAM" id="SSF55073">
    <property type="entry name" value="Nucleotide cyclase"/>
    <property type="match status" value="1"/>
</dbReference>
<dbReference type="Gene3D" id="3.20.20.450">
    <property type="entry name" value="EAL domain"/>
    <property type="match status" value="1"/>
</dbReference>
<dbReference type="Pfam" id="PF08448">
    <property type="entry name" value="PAS_4"/>
    <property type="match status" value="1"/>
</dbReference>
<dbReference type="InterPro" id="IPR035919">
    <property type="entry name" value="EAL_sf"/>
</dbReference>
<reference evidence="4 5" key="1">
    <citation type="submission" date="2019-04" db="EMBL/GenBank/DDBJ databases">
        <title>Azoarcus rhizosphaerae sp. nov. isolated from rhizosphere of Ficus religiosa.</title>
        <authorList>
            <person name="Lin S.-Y."/>
            <person name="Hameed A."/>
            <person name="Hsu Y.-H."/>
            <person name="Young C.-C."/>
        </authorList>
    </citation>
    <scope>NUCLEOTIDE SEQUENCE [LARGE SCALE GENOMIC DNA]</scope>
    <source>
        <strain evidence="4 5">CC-YHH848</strain>
    </source>
</reference>
<dbReference type="EMBL" id="SSOD01000001">
    <property type="protein sequence ID" value="THF65153.1"/>
    <property type="molecule type" value="Genomic_DNA"/>
</dbReference>
<dbReference type="InterPro" id="IPR013656">
    <property type="entry name" value="PAS_4"/>
</dbReference>
<feature type="domain" description="EAL" evidence="2">
    <location>
        <begin position="345"/>
        <end position="600"/>
    </location>
</feature>
<protein>
    <submittedName>
        <fullName evidence="4">EAL domain-containing protein</fullName>
    </submittedName>
</protein>
<dbReference type="SUPFAM" id="SSF141868">
    <property type="entry name" value="EAL domain-like"/>
    <property type="match status" value="1"/>
</dbReference>
<dbReference type="PANTHER" id="PTHR44757">
    <property type="entry name" value="DIGUANYLATE CYCLASE DGCP"/>
    <property type="match status" value="1"/>
</dbReference>
<dbReference type="AlphaFoldDB" id="A0A4S4AYS6"/>
<dbReference type="SMART" id="SM00052">
    <property type="entry name" value="EAL"/>
    <property type="match status" value="1"/>
</dbReference>
<dbReference type="InterPro" id="IPR000160">
    <property type="entry name" value="GGDEF_dom"/>
</dbReference>
<keyword evidence="5" id="KW-1185">Reference proteome</keyword>
<feature type="region of interest" description="Disordered" evidence="1">
    <location>
        <begin position="1"/>
        <end position="49"/>
    </location>
</feature>
<dbReference type="OrthoDB" id="9813903at2"/>
<dbReference type="PROSITE" id="PS50887">
    <property type="entry name" value="GGDEF"/>
    <property type="match status" value="1"/>
</dbReference>
<dbReference type="InterPro" id="IPR043128">
    <property type="entry name" value="Rev_trsase/Diguanyl_cyclase"/>
</dbReference>
<dbReference type="Pfam" id="PF00990">
    <property type="entry name" value="GGDEF"/>
    <property type="match status" value="1"/>
</dbReference>
<dbReference type="PROSITE" id="PS50883">
    <property type="entry name" value="EAL"/>
    <property type="match status" value="1"/>
</dbReference>
<feature type="compositionally biased region" description="Basic and acidic residues" evidence="1">
    <location>
        <begin position="8"/>
        <end position="24"/>
    </location>
</feature>
<dbReference type="Pfam" id="PF00563">
    <property type="entry name" value="EAL"/>
    <property type="match status" value="1"/>
</dbReference>
<dbReference type="InterPro" id="IPR052155">
    <property type="entry name" value="Biofilm_reg_signaling"/>
</dbReference>
<evidence type="ECO:0000313" key="4">
    <source>
        <dbReference type="EMBL" id="THF65153.1"/>
    </source>
</evidence>